<dbReference type="EMBL" id="JAVRRF010000002">
    <property type="protein sequence ID" value="KAK5067796.1"/>
    <property type="molecule type" value="Genomic_DNA"/>
</dbReference>
<proteinExistence type="predicted"/>
<evidence type="ECO:0000313" key="2">
    <source>
        <dbReference type="Proteomes" id="UP001345691"/>
    </source>
</evidence>
<accession>A0ABR0JP85</accession>
<evidence type="ECO:0008006" key="3">
    <source>
        <dbReference type="Google" id="ProtNLM"/>
    </source>
</evidence>
<sequence>MSPQPYDPIGAIAISNMKFTFSHKIGSVSYFISSNPAHQEPSVSKVESSGRDPPSLLILPPEIRSMIYRYVFDDFKVYARRTTVYEKKTHRHRLLSLKTRILPTDLFALLRTSKEIYNEAVVIASSSPFAYFSHGNRYACPIKNDVLSSQSLARLCSFTGDVYHNSLSNLLGVYNAGVCPSLQLIDLSFFTKASYVVVDLPAAYINAYLDNELYKSKYVDAVFQRMIGRALRLTLEHAVLEDLNARNITLKFKMSLVYMEHRSTGLALRRDPLGDVLATLDKNLVTILTLTDLRKGKKREEYALPGNKPRLWHERTPGDEEIDSILPAPEVDDTMVVLR</sequence>
<organism evidence="1 2">
    <name type="scientific">Exophiala sideris</name>
    <dbReference type="NCBI Taxonomy" id="1016849"/>
    <lineage>
        <taxon>Eukaryota</taxon>
        <taxon>Fungi</taxon>
        <taxon>Dikarya</taxon>
        <taxon>Ascomycota</taxon>
        <taxon>Pezizomycotina</taxon>
        <taxon>Eurotiomycetes</taxon>
        <taxon>Chaetothyriomycetidae</taxon>
        <taxon>Chaetothyriales</taxon>
        <taxon>Herpotrichiellaceae</taxon>
        <taxon>Exophiala</taxon>
    </lineage>
</organism>
<reference evidence="1 2" key="1">
    <citation type="submission" date="2023-08" db="EMBL/GenBank/DDBJ databases">
        <title>Black Yeasts Isolated from many extreme environments.</title>
        <authorList>
            <person name="Coleine C."/>
            <person name="Stajich J.E."/>
            <person name="Selbmann L."/>
        </authorList>
    </citation>
    <scope>NUCLEOTIDE SEQUENCE [LARGE SCALE GENOMIC DNA]</scope>
    <source>
        <strain evidence="1 2">CCFEE 6328</strain>
    </source>
</reference>
<name>A0ABR0JP85_9EURO</name>
<dbReference type="Proteomes" id="UP001345691">
    <property type="component" value="Unassembled WGS sequence"/>
</dbReference>
<comment type="caution">
    <text evidence="1">The sequence shown here is derived from an EMBL/GenBank/DDBJ whole genome shotgun (WGS) entry which is preliminary data.</text>
</comment>
<keyword evidence="2" id="KW-1185">Reference proteome</keyword>
<evidence type="ECO:0000313" key="1">
    <source>
        <dbReference type="EMBL" id="KAK5067796.1"/>
    </source>
</evidence>
<gene>
    <name evidence="1" type="ORF">LTR69_001785</name>
</gene>
<protein>
    <recommendedName>
        <fullName evidence="3">F-box domain-containing protein</fullName>
    </recommendedName>
</protein>